<dbReference type="EC" id="2.7.13.3" evidence="3"/>
<reference evidence="3 4" key="1">
    <citation type="submission" date="2023-09" db="EMBL/GenBank/DDBJ databases">
        <title>Thioclava shenzhenensis sp. nov., a multidrug resistant bacteria-antagonizing species isolated from coastal seawater.</title>
        <authorList>
            <person name="Long M."/>
        </authorList>
    </citation>
    <scope>NUCLEOTIDE SEQUENCE [LARGE SCALE GENOMIC DNA]</scope>
    <source>
        <strain evidence="3 4">FTW29</strain>
    </source>
</reference>
<dbReference type="Proteomes" id="UP001623290">
    <property type="component" value="Chromosome"/>
</dbReference>
<keyword evidence="1" id="KW-0723">Serine/threonine-protein kinase</keyword>
<accession>A0ABZ1E3M1</accession>
<keyword evidence="3" id="KW-0547">Nucleotide-binding</keyword>
<dbReference type="EMBL" id="CP135443">
    <property type="protein sequence ID" value="WRY34689.1"/>
    <property type="molecule type" value="Genomic_DNA"/>
</dbReference>
<organism evidence="3 4">
    <name type="scientific">Thioclava litoralis</name>
    <dbReference type="NCBI Taxonomy" id="3076557"/>
    <lineage>
        <taxon>Bacteria</taxon>
        <taxon>Pseudomonadati</taxon>
        <taxon>Pseudomonadota</taxon>
        <taxon>Alphaproteobacteria</taxon>
        <taxon>Rhodobacterales</taxon>
        <taxon>Paracoccaceae</taxon>
        <taxon>Thioclava</taxon>
    </lineage>
</organism>
<evidence type="ECO:0000313" key="3">
    <source>
        <dbReference type="EMBL" id="WRY34689.1"/>
    </source>
</evidence>
<dbReference type="Gene3D" id="3.30.565.10">
    <property type="entry name" value="Histidine kinase-like ATPase, C-terminal domain"/>
    <property type="match status" value="1"/>
</dbReference>
<keyword evidence="4" id="KW-1185">Reference proteome</keyword>
<dbReference type="RefSeq" id="WP_339108432.1">
    <property type="nucleotide sequence ID" value="NZ_CP135443.1"/>
</dbReference>
<keyword evidence="3" id="KW-0808">Transferase</keyword>
<keyword evidence="3" id="KW-0067">ATP-binding</keyword>
<feature type="domain" description="Histidine kinase/HSP90-like ATPase" evidence="2">
    <location>
        <begin position="31"/>
        <end position="164"/>
    </location>
</feature>
<dbReference type="Pfam" id="PF13581">
    <property type="entry name" value="HATPase_c_2"/>
    <property type="match status" value="1"/>
</dbReference>
<dbReference type="GO" id="GO:0005524">
    <property type="term" value="F:ATP binding"/>
    <property type="evidence" value="ECO:0007669"/>
    <property type="project" value="UniProtKB-KW"/>
</dbReference>
<sequence length="171" mass="19020">MLANHDAEALKSGTAIPREDRLQPRLFHHSFPATPLAVREALRAALARFVLHMSQDEAGTLELLLAEVLNNIVEHSYQDTGVGTITLSMVMEKRGLNCSVTDDGVELPSFVLEDPSTFDTVEDALQTLNTDELPEGGFGWFLIRDLAEDLGYKRENGRNMLAFRLPLRQEG</sequence>
<keyword evidence="1" id="KW-0418">Kinase</keyword>
<dbReference type="InterPro" id="IPR003594">
    <property type="entry name" value="HATPase_dom"/>
</dbReference>
<protein>
    <submittedName>
        <fullName evidence="3">ATP-binding protein</fullName>
        <ecNumber evidence="3">2.7.13.3</ecNumber>
    </submittedName>
</protein>
<dbReference type="InterPro" id="IPR050267">
    <property type="entry name" value="Anti-sigma-factor_SerPK"/>
</dbReference>
<gene>
    <name evidence="3" type="ORF">RPE78_05210</name>
</gene>
<evidence type="ECO:0000256" key="1">
    <source>
        <dbReference type="ARBA" id="ARBA00022527"/>
    </source>
</evidence>
<dbReference type="GO" id="GO:0004673">
    <property type="term" value="F:protein histidine kinase activity"/>
    <property type="evidence" value="ECO:0007669"/>
    <property type="project" value="UniProtKB-EC"/>
</dbReference>
<dbReference type="PANTHER" id="PTHR35526">
    <property type="entry name" value="ANTI-SIGMA-F FACTOR RSBW-RELATED"/>
    <property type="match status" value="1"/>
</dbReference>
<evidence type="ECO:0000313" key="4">
    <source>
        <dbReference type="Proteomes" id="UP001623290"/>
    </source>
</evidence>
<dbReference type="InterPro" id="IPR036890">
    <property type="entry name" value="HATPase_C_sf"/>
</dbReference>
<evidence type="ECO:0000259" key="2">
    <source>
        <dbReference type="Pfam" id="PF13581"/>
    </source>
</evidence>
<dbReference type="SUPFAM" id="SSF55874">
    <property type="entry name" value="ATPase domain of HSP90 chaperone/DNA topoisomerase II/histidine kinase"/>
    <property type="match status" value="1"/>
</dbReference>
<dbReference type="PANTHER" id="PTHR35526:SF3">
    <property type="entry name" value="ANTI-SIGMA-F FACTOR RSBW"/>
    <property type="match status" value="1"/>
</dbReference>
<proteinExistence type="predicted"/>
<dbReference type="CDD" id="cd16936">
    <property type="entry name" value="HATPase_RsbW-like"/>
    <property type="match status" value="1"/>
</dbReference>
<name>A0ABZ1E3M1_9RHOB</name>